<keyword evidence="2" id="KW-0812">Transmembrane</keyword>
<organism evidence="4 5">
    <name type="scientific">Consotaella salsifontis</name>
    <dbReference type="NCBI Taxonomy" id="1365950"/>
    <lineage>
        <taxon>Bacteria</taxon>
        <taxon>Pseudomonadati</taxon>
        <taxon>Pseudomonadota</taxon>
        <taxon>Alphaproteobacteria</taxon>
        <taxon>Hyphomicrobiales</taxon>
        <taxon>Aurantimonadaceae</taxon>
        <taxon>Consotaella</taxon>
    </lineage>
</organism>
<proteinExistence type="predicted"/>
<dbReference type="Proteomes" id="UP000190135">
    <property type="component" value="Unassembled WGS sequence"/>
</dbReference>
<evidence type="ECO:0000259" key="3">
    <source>
        <dbReference type="PROSITE" id="PS50885"/>
    </source>
</evidence>
<evidence type="ECO:0000256" key="2">
    <source>
        <dbReference type="SAM" id="Phobius"/>
    </source>
</evidence>
<gene>
    <name evidence="4" type="ORF">SAMN05428963_108197</name>
</gene>
<dbReference type="GO" id="GO:0007165">
    <property type="term" value="P:signal transduction"/>
    <property type="evidence" value="ECO:0007669"/>
    <property type="project" value="InterPro"/>
</dbReference>
<dbReference type="GO" id="GO:0016020">
    <property type="term" value="C:membrane"/>
    <property type="evidence" value="ECO:0007669"/>
    <property type="project" value="InterPro"/>
</dbReference>
<feature type="domain" description="HAMP" evidence="3">
    <location>
        <begin position="343"/>
        <end position="376"/>
    </location>
</feature>
<feature type="transmembrane region" description="Helical" evidence="2">
    <location>
        <begin position="55"/>
        <end position="84"/>
    </location>
</feature>
<dbReference type="AlphaFoldDB" id="A0A1T4S2A0"/>
<dbReference type="EMBL" id="FUXL01000008">
    <property type="protein sequence ID" value="SKA22355.1"/>
    <property type="molecule type" value="Genomic_DNA"/>
</dbReference>
<dbReference type="InterPro" id="IPR003660">
    <property type="entry name" value="HAMP_dom"/>
</dbReference>
<dbReference type="STRING" id="1365950.SAMN05428963_108197"/>
<keyword evidence="2" id="KW-0472">Membrane</keyword>
<protein>
    <recommendedName>
        <fullName evidence="3">HAMP domain-containing protein</fullName>
    </recommendedName>
</protein>
<dbReference type="SUPFAM" id="SSF58113">
    <property type="entry name" value="Apolipoprotein A-I"/>
    <property type="match status" value="1"/>
</dbReference>
<name>A0A1T4S2A0_9HYPH</name>
<evidence type="ECO:0000256" key="1">
    <source>
        <dbReference type="SAM" id="Coils"/>
    </source>
</evidence>
<feature type="coiled-coil region" evidence="1">
    <location>
        <begin position="422"/>
        <end position="479"/>
    </location>
</feature>
<evidence type="ECO:0000313" key="4">
    <source>
        <dbReference type="EMBL" id="SKA22355.1"/>
    </source>
</evidence>
<dbReference type="Gene3D" id="1.20.120.20">
    <property type="entry name" value="Apolipoprotein"/>
    <property type="match status" value="1"/>
</dbReference>
<keyword evidence="5" id="KW-1185">Reference proteome</keyword>
<evidence type="ECO:0000313" key="5">
    <source>
        <dbReference type="Proteomes" id="UP000190135"/>
    </source>
</evidence>
<keyword evidence="2" id="KW-1133">Transmembrane helix</keyword>
<feature type="transmembrane region" description="Helical" evidence="2">
    <location>
        <begin position="176"/>
        <end position="196"/>
    </location>
</feature>
<keyword evidence="1" id="KW-0175">Coiled coil</keyword>
<accession>A0A1T4S2A0</accession>
<reference evidence="4 5" key="1">
    <citation type="submission" date="2017-02" db="EMBL/GenBank/DDBJ databases">
        <authorList>
            <person name="Peterson S.W."/>
        </authorList>
    </citation>
    <scope>NUCLEOTIDE SEQUENCE [LARGE SCALE GENOMIC DNA]</scope>
    <source>
        <strain evidence="4 5">USBA 369</strain>
    </source>
</reference>
<dbReference type="NCBIfam" id="NF033914">
    <property type="entry name" value="antiphage_ZorA_1"/>
    <property type="match status" value="1"/>
</dbReference>
<dbReference type="PROSITE" id="PS50885">
    <property type="entry name" value="HAMP"/>
    <property type="match status" value="1"/>
</dbReference>
<sequence length="708" mass="75593">MRIMWSALRFFVFWVLTAGVVAAAASFIPLLDLRLVGHTIANVFADPDGVSKQSFAFSVALLIGAAAIGLAVAYFVCHVLSIGLSLRRARKVIRSAGGKTKDLQGRRLAFGQNYETVRQRLCQHPLIGHAYQEFDETLVRDDRRPDVMINTVRPHSFLNVGIAREKRMGLKLMNAVPGYFVGIGLLLTFIGLVFALHKAGEAAEASDAAEMQAAMGELLQIATFKFSTSIAGLGASILLSLVFRIYTIWIEGSFDKLCAELESSLLYAAPQSISVEMNATLKEQRDQLKEITQGDFFARMGEAIAPRLDESFRGALMPVSTSIDAAMGKLAANSSDGIAQLVGEFSRSVQGSAGSEMRELAATLAQMQAGLAEMQSGLRGTGEDFGRRMAEAAENLNRMVAEAGSNFGRSSEQSRAAFADVAETLRQTMERANTQVAHALGQAAGGASDKLEAAMGRVLEKLEAQVGAISNDIGRYQSEMRSDIEATGARLATARQEAADSLTAVSRELSESLKAGTSGIVGAISAEFDRLTQTIRTLESSLQGQSTAIAATTSETRKTADAFHETAASVRLASQPLAQVGDRFAHATDTMAANLAETLGALQSAQQASSETAAALRDAHGEVKLFWERYAERFRGVDEELGKAVTALSEATLKQQQNLDHHVQGVDSGLAQAVGKLNGLLTEINDAAQSISDSMSRLESANALQAAQ</sequence>